<evidence type="ECO:0000313" key="9">
    <source>
        <dbReference type="EMBL" id="ACV08895.1"/>
    </source>
</evidence>
<dbReference type="InterPro" id="IPR036425">
    <property type="entry name" value="MoaB/Mog-like_dom_sf"/>
</dbReference>
<comment type="catalytic activity">
    <reaction evidence="6">
        <text>adenylyl-molybdopterin + molybdate = Mo-molybdopterin + AMP + H(+)</text>
        <dbReference type="Rhea" id="RHEA:35047"/>
        <dbReference type="ChEBI" id="CHEBI:15378"/>
        <dbReference type="ChEBI" id="CHEBI:36264"/>
        <dbReference type="ChEBI" id="CHEBI:62727"/>
        <dbReference type="ChEBI" id="CHEBI:71302"/>
        <dbReference type="ChEBI" id="CHEBI:456215"/>
        <dbReference type="EC" id="2.10.1.1"/>
    </reaction>
</comment>
<keyword evidence="7" id="KW-0808">Transferase</keyword>
<dbReference type="InterPro" id="IPR038987">
    <property type="entry name" value="MoeA-like"/>
</dbReference>
<dbReference type="KEGG" id="jde:Jden_1239"/>
<dbReference type="PANTHER" id="PTHR10192:SF5">
    <property type="entry name" value="GEPHYRIN"/>
    <property type="match status" value="1"/>
</dbReference>
<name>C7R438_JONDD</name>
<keyword evidence="5 7" id="KW-0501">Molybdenum cofactor biosynthesis</keyword>
<organism evidence="9 10">
    <name type="scientific">Jonesia denitrificans (strain ATCC 14870 / DSM 20603 / BCRC 15368 / CIP 55.134 / JCM 11481 / NBRC 15587 / NCTC 10816 / Prevot 55134)</name>
    <name type="common">Listeria denitrificans</name>
    <dbReference type="NCBI Taxonomy" id="471856"/>
    <lineage>
        <taxon>Bacteria</taxon>
        <taxon>Bacillati</taxon>
        <taxon>Actinomycetota</taxon>
        <taxon>Actinomycetes</taxon>
        <taxon>Micrococcales</taxon>
        <taxon>Jonesiaceae</taxon>
        <taxon>Jonesia</taxon>
    </lineage>
</organism>
<dbReference type="GO" id="GO:0005829">
    <property type="term" value="C:cytosol"/>
    <property type="evidence" value="ECO:0007669"/>
    <property type="project" value="TreeGrafter"/>
</dbReference>
<gene>
    <name evidence="9" type="ordered locus">Jden_1239</name>
</gene>
<dbReference type="RefSeq" id="WP_015771523.1">
    <property type="nucleotide sequence ID" value="NC_013174.1"/>
</dbReference>
<dbReference type="InterPro" id="IPR005111">
    <property type="entry name" value="MoeA_C_domain_IV"/>
</dbReference>
<dbReference type="SUPFAM" id="SSF53218">
    <property type="entry name" value="Molybdenum cofactor biosynthesis proteins"/>
    <property type="match status" value="1"/>
</dbReference>
<reference evidence="9 10" key="1">
    <citation type="journal article" date="2009" name="Stand. Genomic Sci.">
        <title>Complete genome sequence of Jonesia denitrificans type strain (Prevot 55134).</title>
        <authorList>
            <person name="Pukall R."/>
            <person name="Gehrich-Schroter G."/>
            <person name="Lapidus A."/>
            <person name="Nolan M."/>
            <person name="Glavina Del Rio T."/>
            <person name="Lucas S."/>
            <person name="Chen F."/>
            <person name="Tice H."/>
            <person name="Pitluck S."/>
            <person name="Cheng J.F."/>
            <person name="Copeland A."/>
            <person name="Saunders E."/>
            <person name="Brettin T."/>
            <person name="Detter J.C."/>
            <person name="Bruce D."/>
            <person name="Goodwin L."/>
            <person name="Pati A."/>
            <person name="Ivanova N."/>
            <person name="Mavromatis K."/>
            <person name="Ovchinnikova G."/>
            <person name="Chen A."/>
            <person name="Palaniappan K."/>
            <person name="Land M."/>
            <person name="Hauser L."/>
            <person name="Chang Y.J."/>
            <person name="Jeffries C.D."/>
            <person name="Chain P."/>
            <person name="Goker M."/>
            <person name="Bristow J."/>
            <person name="Eisen J.A."/>
            <person name="Markowitz V."/>
            <person name="Hugenholtz P."/>
            <person name="Kyrpides N.C."/>
            <person name="Klenk H.P."/>
            <person name="Han C."/>
        </authorList>
    </citation>
    <scope>NUCLEOTIDE SEQUENCE [LARGE SCALE GENOMIC DNA]</scope>
    <source>
        <strain evidence="10">ATCC 14870 / DSM 20603 / BCRC 15368 / CIP 55.134 / JCM 11481 / NBRC 15587 / NCTC 10816 / Prevot 55134</strain>
    </source>
</reference>
<dbReference type="Gene3D" id="2.40.340.10">
    <property type="entry name" value="MoeA, C-terminal, domain IV"/>
    <property type="match status" value="1"/>
</dbReference>
<evidence type="ECO:0000256" key="6">
    <source>
        <dbReference type="ARBA" id="ARBA00047317"/>
    </source>
</evidence>
<dbReference type="InterPro" id="IPR036135">
    <property type="entry name" value="MoeA_linker/N_sf"/>
</dbReference>
<dbReference type="Gene3D" id="3.40.980.10">
    <property type="entry name" value="MoaB/Mog-like domain"/>
    <property type="match status" value="1"/>
</dbReference>
<evidence type="ECO:0000256" key="4">
    <source>
        <dbReference type="ARBA" id="ARBA00022505"/>
    </source>
</evidence>
<dbReference type="PANTHER" id="PTHR10192">
    <property type="entry name" value="MOLYBDOPTERIN BIOSYNTHESIS PROTEIN"/>
    <property type="match status" value="1"/>
</dbReference>
<dbReference type="Gene3D" id="2.170.190.11">
    <property type="entry name" value="Molybdopterin biosynthesis moea protein, domain 3"/>
    <property type="match status" value="1"/>
</dbReference>
<sequence>MGHVTHHETLTEPAWDVAHGTAHMTPHLVGVVTLPLHQATGRVLAHDLRSATALPRDTTSAMDGYAVGDSSGPWRLVDAPALAGHVGARELEPGEAVVIATGGVVPHGTFGVVRREYAQVTSVDGGEFISSVSDNEPWDGSHVRPAGAEASLDEVIVHAGQVLTPPRVGLAAMAGVDTVRVRRSVTVDLIVLGDEVTHRGVPGAGQVRDAFAPQFPAYLQLLGVDVTQVMFVPDTLDATVRALRDSDADVIITTGGTAAGPRDHLHRGLEAVGAELVIDSIAMRPGHPNLLARRDGQYIVGLPGNPLSATLGGMLTLVRPLVYGLLGRPAPVLGQVVTADAVVAPARDSRLVPFSVSWVAGRVVAQETGWLGSGMLRGFACADGVMVIPPGGVGAGCVVPSLALPWGSGVSS</sequence>
<dbReference type="HOGENOM" id="CLU_010186_1_2_11"/>
<evidence type="ECO:0000256" key="7">
    <source>
        <dbReference type="RuleBase" id="RU365090"/>
    </source>
</evidence>
<dbReference type="AlphaFoldDB" id="C7R438"/>
<comment type="pathway">
    <text evidence="2 7">Cofactor biosynthesis; molybdopterin biosynthesis.</text>
</comment>
<comment type="cofactor">
    <cofactor evidence="7">
        <name>Mg(2+)</name>
        <dbReference type="ChEBI" id="CHEBI:18420"/>
    </cofactor>
</comment>
<dbReference type="EMBL" id="CP001706">
    <property type="protein sequence ID" value="ACV08895.1"/>
    <property type="molecule type" value="Genomic_DNA"/>
</dbReference>
<protein>
    <recommendedName>
        <fullName evidence="7">Molybdopterin molybdenumtransferase</fullName>
        <ecNumber evidence="7">2.10.1.1</ecNumber>
    </recommendedName>
</protein>
<dbReference type="InterPro" id="IPR001453">
    <property type="entry name" value="MoaB/Mog_dom"/>
</dbReference>
<keyword evidence="7" id="KW-0460">Magnesium</keyword>
<dbReference type="InterPro" id="IPR036688">
    <property type="entry name" value="MoeA_C_domain_IV_sf"/>
</dbReference>
<dbReference type="InterPro" id="IPR005110">
    <property type="entry name" value="MoeA_linker/N"/>
</dbReference>
<comment type="similarity">
    <text evidence="3 7">Belongs to the MoeA family.</text>
</comment>
<dbReference type="SUPFAM" id="SSF63882">
    <property type="entry name" value="MoeA N-terminal region -like"/>
    <property type="match status" value="1"/>
</dbReference>
<dbReference type="eggNOG" id="COG0303">
    <property type="taxonomic scope" value="Bacteria"/>
</dbReference>
<dbReference type="GO" id="GO:0046872">
    <property type="term" value="F:metal ion binding"/>
    <property type="evidence" value="ECO:0007669"/>
    <property type="project" value="UniProtKB-UniRule"/>
</dbReference>
<evidence type="ECO:0000256" key="2">
    <source>
        <dbReference type="ARBA" id="ARBA00005046"/>
    </source>
</evidence>
<dbReference type="GO" id="GO:0061599">
    <property type="term" value="F:molybdopterin molybdotransferase activity"/>
    <property type="evidence" value="ECO:0007669"/>
    <property type="project" value="UniProtKB-UniRule"/>
</dbReference>
<keyword evidence="7" id="KW-0479">Metal-binding</keyword>
<dbReference type="OrthoDB" id="3196725at2"/>
<comment type="function">
    <text evidence="1 7">Catalyzes the insertion of molybdate into adenylated molybdopterin with the concomitant release of AMP.</text>
</comment>
<evidence type="ECO:0000259" key="8">
    <source>
        <dbReference type="SMART" id="SM00852"/>
    </source>
</evidence>
<dbReference type="Proteomes" id="UP000000628">
    <property type="component" value="Chromosome"/>
</dbReference>
<dbReference type="Pfam" id="PF03453">
    <property type="entry name" value="MoeA_N"/>
    <property type="match status" value="1"/>
</dbReference>
<dbReference type="Gene3D" id="3.90.105.10">
    <property type="entry name" value="Molybdopterin biosynthesis moea protein, domain 2"/>
    <property type="match status" value="1"/>
</dbReference>
<dbReference type="STRING" id="471856.Jden_1239"/>
<dbReference type="EC" id="2.10.1.1" evidence="7"/>
<keyword evidence="4 7" id="KW-0500">Molybdenum</keyword>
<proteinExistence type="inferred from homology"/>
<accession>C7R438</accession>
<evidence type="ECO:0000313" key="10">
    <source>
        <dbReference type="Proteomes" id="UP000000628"/>
    </source>
</evidence>
<feature type="domain" description="MoaB/Mog" evidence="8">
    <location>
        <begin position="188"/>
        <end position="324"/>
    </location>
</feature>
<keyword evidence="10" id="KW-1185">Reference proteome</keyword>
<dbReference type="GO" id="GO:0006777">
    <property type="term" value="P:Mo-molybdopterin cofactor biosynthetic process"/>
    <property type="evidence" value="ECO:0007669"/>
    <property type="project" value="UniProtKB-UniRule"/>
</dbReference>
<dbReference type="CDD" id="cd00887">
    <property type="entry name" value="MoeA"/>
    <property type="match status" value="1"/>
</dbReference>
<dbReference type="UniPathway" id="UPA00344"/>
<dbReference type="SMART" id="SM00852">
    <property type="entry name" value="MoCF_biosynth"/>
    <property type="match status" value="1"/>
</dbReference>
<dbReference type="Pfam" id="PF03454">
    <property type="entry name" value="MoeA_C"/>
    <property type="match status" value="1"/>
</dbReference>
<dbReference type="Pfam" id="PF00994">
    <property type="entry name" value="MoCF_biosynth"/>
    <property type="match status" value="1"/>
</dbReference>
<evidence type="ECO:0000256" key="1">
    <source>
        <dbReference type="ARBA" id="ARBA00002901"/>
    </source>
</evidence>
<evidence type="ECO:0000256" key="5">
    <source>
        <dbReference type="ARBA" id="ARBA00023150"/>
    </source>
</evidence>
<evidence type="ECO:0000256" key="3">
    <source>
        <dbReference type="ARBA" id="ARBA00010763"/>
    </source>
</evidence>